<evidence type="ECO:0000259" key="5">
    <source>
        <dbReference type="PROSITE" id="PS50931"/>
    </source>
</evidence>
<dbReference type="Pfam" id="PF03466">
    <property type="entry name" value="LysR_substrate"/>
    <property type="match status" value="1"/>
</dbReference>
<dbReference type="InterPro" id="IPR005119">
    <property type="entry name" value="LysR_subst-bd"/>
</dbReference>
<dbReference type="PRINTS" id="PR00039">
    <property type="entry name" value="HTHLYSR"/>
</dbReference>
<dbReference type="RefSeq" id="WP_182301127.1">
    <property type="nucleotide sequence ID" value="NZ_CP041969.1"/>
</dbReference>
<keyword evidence="7" id="KW-1185">Reference proteome</keyword>
<dbReference type="GO" id="GO:0003677">
    <property type="term" value="F:DNA binding"/>
    <property type="evidence" value="ECO:0007669"/>
    <property type="project" value="UniProtKB-KW"/>
</dbReference>
<dbReference type="KEGG" id="cchl:FPL14_00165"/>
<name>A0A7G5BS59_9BACL</name>
<dbReference type="PANTHER" id="PTHR30419">
    <property type="entry name" value="HTH-TYPE TRANSCRIPTIONAL REGULATOR YBHD"/>
    <property type="match status" value="1"/>
</dbReference>
<dbReference type="EMBL" id="CP041969">
    <property type="protein sequence ID" value="QMV39793.1"/>
    <property type="molecule type" value="Genomic_DNA"/>
</dbReference>
<dbReference type="Proteomes" id="UP000515679">
    <property type="component" value="Chromosome"/>
</dbReference>
<dbReference type="Gene3D" id="3.40.190.290">
    <property type="match status" value="1"/>
</dbReference>
<dbReference type="PROSITE" id="PS50931">
    <property type="entry name" value="HTH_LYSR"/>
    <property type="match status" value="1"/>
</dbReference>
<gene>
    <name evidence="6" type="ORF">FPL14_00165</name>
</gene>
<dbReference type="SUPFAM" id="SSF46785">
    <property type="entry name" value="Winged helix' DNA-binding domain"/>
    <property type="match status" value="1"/>
</dbReference>
<evidence type="ECO:0000313" key="7">
    <source>
        <dbReference type="Proteomes" id="UP000515679"/>
    </source>
</evidence>
<proteinExistence type="inferred from homology"/>
<dbReference type="InterPro" id="IPR050950">
    <property type="entry name" value="HTH-type_LysR_regulators"/>
</dbReference>
<evidence type="ECO:0000256" key="1">
    <source>
        <dbReference type="ARBA" id="ARBA00009437"/>
    </source>
</evidence>
<keyword evidence="4" id="KW-0804">Transcription</keyword>
<accession>A0A7G5BS59</accession>
<dbReference type="GO" id="GO:0003700">
    <property type="term" value="F:DNA-binding transcription factor activity"/>
    <property type="evidence" value="ECO:0007669"/>
    <property type="project" value="InterPro"/>
</dbReference>
<dbReference type="InterPro" id="IPR036390">
    <property type="entry name" value="WH_DNA-bd_sf"/>
</dbReference>
<dbReference type="Pfam" id="PF00126">
    <property type="entry name" value="HTH_1"/>
    <property type="match status" value="1"/>
</dbReference>
<keyword evidence="3" id="KW-0238">DNA-binding</keyword>
<dbReference type="Gene3D" id="1.10.10.10">
    <property type="entry name" value="Winged helix-like DNA-binding domain superfamily/Winged helix DNA-binding domain"/>
    <property type="match status" value="1"/>
</dbReference>
<reference evidence="6 7" key="1">
    <citation type="submission" date="2019-07" db="EMBL/GenBank/DDBJ databases">
        <authorList>
            <person name="Kim J.K."/>
            <person name="Cheong H.-M."/>
            <person name="Choi Y."/>
            <person name="Hwang K.J."/>
            <person name="Lee S."/>
            <person name="Choi C."/>
        </authorList>
    </citation>
    <scope>NUCLEOTIDE SEQUENCE [LARGE SCALE GENOMIC DNA]</scope>
    <source>
        <strain evidence="6 7">KS 22</strain>
    </source>
</reference>
<feature type="domain" description="HTH lysR-type" evidence="5">
    <location>
        <begin position="1"/>
        <end position="57"/>
    </location>
</feature>
<dbReference type="SUPFAM" id="SSF53850">
    <property type="entry name" value="Periplasmic binding protein-like II"/>
    <property type="match status" value="1"/>
</dbReference>
<dbReference type="CDD" id="cd05466">
    <property type="entry name" value="PBP2_LTTR_substrate"/>
    <property type="match status" value="1"/>
</dbReference>
<organism evidence="6 7">
    <name type="scientific">Cohnella cholangitidis</name>
    <dbReference type="NCBI Taxonomy" id="2598458"/>
    <lineage>
        <taxon>Bacteria</taxon>
        <taxon>Bacillati</taxon>
        <taxon>Bacillota</taxon>
        <taxon>Bacilli</taxon>
        <taxon>Bacillales</taxon>
        <taxon>Paenibacillaceae</taxon>
        <taxon>Cohnella</taxon>
    </lineage>
</organism>
<dbReference type="InterPro" id="IPR036388">
    <property type="entry name" value="WH-like_DNA-bd_sf"/>
</dbReference>
<evidence type="ECO:0000313" key="6">
    <source>
        <dbReference type="EMBL" id="QMV39793.1"/>
    </source>
</evidence>
<keyword evidence="2" id="KW-0805">Transcription regulation</keyword>
<evidence type="ECO:0000256" key="4">
    <source>
        <dbReference type="ARBA" id="ARBA00023163"/>
    </source>
</evidence>
<protein>
    <submittedName>
        <fullName evidence="6">LysR family transcriptional regulator</fullName>
    </submittedName>
</protein>
<sequence length="301" mass="33888">MDLKELTAFRTILQEGTFSRAAEKLNYAQSTITNQIQRLEKEIGVQLFKRGWDAELTTAGRIFASEIDKLIRHWNEVSDLAKALQRDEIGSLRIGGIESAMETVLPNALRLFHEQKPRIACQVVLGNTASLSQSILQDELDFAICGEPSDPSSFYFEPLYHTKIVFAADCNHPLRTRNEVSFREILEYPVIAGGPTCLYYLQLTKELARSEVVPPLLHTVNQTSAIPHFVKQTLSVGVILDSTPLIQEVETIDAELNEPFIPIGLLQPRDRYVPHASSLQLLLQIVKDEIERTGLNLKKKP</sequence>
<dbReference type="PANTHER" id="PTHR30419:SF25">
    <property type="entry name" value="HTH-TYPE TRANSCRIPTIONAL REGULATOR YTLI"/>
    <property type="match status" value="1"/>
</dbReference>
<dbReference type="AlphaFoldDB" id="A0A7G5BS59"/>
<dbReference type="InterPro" id="IPR000847">
    <property type="entry name" value="LysR_HTH_N"/>
</dbReference>
<comment type="similarity">
    <text evidence="1">Belongs to the LysR transcriptional regulatory family.</text>
</comment>
<evidence type="ECO:0000256" key="3">
    <source>
        <dbReference type="ARBA" id="ARBA00023125"/>
    </source>
</evidence>
<dbReference type="GO" id="GO:0005829">
    <property type="term" value="C:cytosol"/>
    <property type="evidence" value="ECO:0007669"/>
    <property type="project" value="TreeGrafter"/>
</dbReference>
<evidence type="ECO:0000256" key="2">
    <source>
        <dbReference type="ARBA" id="ARBA00023015"/>
    </source>
</evidence>